<comment type="subcellular location">
    <subcellularLocation>
        <location evidence="1 12">Cell outer membrane</location>
        <topology evidence="1 12">Multi-pass membrane protein</topology>
    </subcellularLocation>
</comment>
<dbReference type="InterPro" id="IPR037066">
    <property type="entry name" value="Plug_dom_sf"/>
</dbReference>
<organism evidence="17 19">
    <name type="scientific">Acetobacter ghanensis</name>
    <dbReference type="NCBI Taxonomy" id="431306"/>
    <lineage>
        <taxon>Bacteria</taxon>
        <taxon>Pseudomonadati</taxon>
        <taxon>Pseudomonadota</taxon>
        <taxon>Alphaproteobacteria</taxon>
        <taxon>Acetobacterales</taxon>
        <taxon>Acetobacteraceae</taxon>
        <taxon>Acetobacter</taxon>
    </lineage>
</organism>
<reference evidence="18 20" key="3">
    <citation type="journal article" date="2020" name="Int. J. Syst. Evol. Microbiol.">
        <title>Novel acetic acid bacteria from cider fermentations: Acetobacter conturbans sp. nov. and Acetobacter fallax sp. nov.</title>
        <authorList>
            <person name="Sombolestani A.S."/>
            <person name="Cleenwerck I."/>
            <person name="Cnockaert M."/>
            <person name="Borremans W."/>
            <person name="Wieme A.D."/>
            <person name="De Vuyst L."/>
            <person name="Vandamme P."/>
        </authorList>
    </citation>
    <scope>NUCLEOTIDE SEQUENCE [LARGE SCALE GENOMIC DNA]</scope>
    <source>
        <strain evidence="18 20">LMG 23848</strain>
    </source>
</reference>
<keyword evidence="7" id="KW-0408">Iron</keyword>
<evidence type="ECO:0000313" key="20">
    <source>
        <dbReference type="Proteomes" id="UP000657200"/>
    </source>
</evidence>
<dbReference type="Proteomes" id="UP000657200">
    <property type="component" value="Unassembled WGS sequence"/>
</dbReference>
<dbReference type="InterPro" id="IPR000531">
    <property type="entry name" value="Beta-barrel_TonB"/>
</dbReference>
<dbReference type="PANTHER" id="PTHR32552">
    <property type="entry name" value="FERRICHROME IRON RECEPTOR-RELATED"/>
    <property type="match status" value="1"/>
</dbReference>
<keyword evidence="4" id="KW-0410">Iron transport</keyword>
<dbReference type="AlphaFoldDB" id="A0A0U5F477"/>
<dbReference type="PANTHER" id="PTHR32552:SF89">
    <property type="entry name" value="CATECHOLATE SIDEROPHORE RECEPTOR FIU"/>
    <property type="match status" value="1"/>
</dbReference>
<keyword evidence="2 12" id="KW-0813">Transport</keyword>
<comment type="similarity">
    <text evidence="12 13">Belongs to the TonB-dependent receptor family.</text>
</comment>
<dbReference type="EMBL" id="LN609302">
    <property type="protein sequence ID" value="CEF56223.1"/>
    <property type="molecule type" value="Genomic_DNA"/>
</dbReference>
<proteinExistence type="inferred from homology"/>
<feature type="signal peptide" evidence="14">
    <location>
        <begin position="1"/>
        <end position="23"/>
    </location>
</feature>
<gene>
    <name evidence="17" type="ORF">AGA_1849</name>
    <name evidence="18" type="ORF">GOB80_11495</name>
</gene>
<reference evidence="17" key="1">
    <citation type="submission" date="2014-09" db="EMBL/GenBank/DDBJ databases">
        <authorList>
            <person name="Magalhaes I.L.F."/>
            <person name="Oliveira U."/>
            <person name="Santos F.R."/>
            <person name="Vidigal T.H.D.A."/>
            <person name="Brescovit A.D."/>
            <person name="Santos A.J."/>
        </authorList>
    </citation>
    <scope>NUCLEOTIDE SEQUENCE</scope>
    <source>
        <strain evidence="17">LMG 23848T</strain>
    </source>
</reference>
<evidence type="ECO:0000256" key="9">
    <source>
        <dbReference type="ARBA" id="ARBA00023077"/>
    </source>
</evidence>
<feature type="chain" id="PRO_5006856566" evidence="14">
    <location>
        <begin position="24"/>
        <end position="808"/>
    </location>
</feature>
<evidence type="ECO:0000256" key="6">
    <source>
        <dbReference type="ARBA" id="ARBA00022729"/>
    </source>
</evidence>
<evidence type="ECO:0000313" key="18">
    <source>
        <dbReference type="EMBL" id="NHO40294.1"/>
    </source>
</evidence>
<feature type="domain" description="TonB-dependent receptor-like beta-barrel" evidence="15">
    <location>
        <begin position="295"/>
        <end position="772"/>
    </location>
</feature>
<evidence type="ECO:0000256" key="7">
    <source>
        <dbReference type="ARBA" id="ARBA00023004"/>
    </source>
</evidence>
<keyword evidence="20" id="KW-1185">Reference proteome</keyword>
<dbReference type="EMBL" id="WOTE01000008">
    <property type="protein sequence ID" value="NHO40294.1"/>
    <property type="molecule type" value="Genomic_DNA"/>
</dbReference>
<name>A0A0U5F477_9PROT</name>
<evidence type="ECO:0000256" key="13">
    <source>
        <dbReference type="RuleBase" id="RU003357"/>
    </source>
</evidence>
<dbReference type="GO" id="GO:0015344">
    <property type="term" value="F:siderophore uptake transmembrane transporter activity"/>
    <property type="evidence" value="ECO:0007669"/>
    <property type="project" value="TreeGrafter"/>
</dbReference>
<dbReference type="InterPro" id="IPR012910">
    <property type="entry name" value="Plug_dom"/>
</dbReference>
<evidence type="ECO:0000256" key="5">
    <source>
        <dbReference type="ARBA" id="ARBA00022692"/>
    </source>
</evidence>
<feature type="domain" description="TonB-dependent receptor plug" evidence="16">
    <location>
        <begin position="79"/>
        <end position="182"/>
    </location>
</feature>
<dbReference type="InterPro" id="IPR039426">
    <property type="entry name" value="TonB-dep_rcpt-like"/>
</dbReference>
<evidence type="ECO:0000256" key="8">
    <source>
        <dbReference type="ARBA" id="ARBA00023065"/>
    </source>
</evidence>
<keyword evidence="5 12" id="KW-0812">Transmembrane</keyword>
<keyword evidence="9 13" id="KW-0798">TonB box</keyword>
<evidence type="ECO:0000256" key="2">
    <source>
        <dbReference type="ARBA" id="ARBA00022448"/>
    </source>
</evidence>
<keyword evidence="11 12" id="KW-0998">Cell outer membrane</keyword>
<keyword evidence="10 12" id="KW-0472">Membrane</keyword>
<dbReference type="Proteomes" id="UP000068250">
    <property type="component" value="Chromosome I"/>
</dbReference>
<sequence length="808" mass="89472">MLRVSCFYRSLLFSSAIIIIENAACHAAFASPSADITQSSEKRSLSASGGKSAVVNLDWNKPLDRSNTVEQIVAQGRHSRSVQSMKQAQIQRILPGINPVKALSILPGVVYTNADPWGNNERNSSLYIHGFNQNQLGFTLDGIPLGDQSYNDYNGLSPQRAVISENVASSSVSTGAGALGTASTSNLGGTLEFFSSDPKHKAGGQLDQTFGSWSTFRTFARIDTGDLGHGNSAYISWARQDARAWDLGSHQGGNQVNMKFVHKSDNDKITWFFNWSNKDEPNEDGIFLPNGQGLYVRPSIYPDINYAKNYYNSASYRDDGLNYRGYYSVAQRQDFLSYLKWHHDFNQFLSWDTSLYYHHELGETAVSIPIDVSGLGAIFSTYFPGQNMTQVFGGSGLATRTTEYWDNRGGITSTLHYRIGAHHIEIGGWYERNEDTQARRWYAFSFNNPTSPYARQQDPLIHHFTNKFDTNTWVVHLQDTWAVTRNFTLNAGFKSELVYTNGTLPVAARSGSLIPAGAITVPGGAVATAKPFLPAFGALWSMTKNEQLFANIQENMRSYSQGGYGNATPWGATSQAAFENFARHGKPEMSWTYELGLRSHHHVKLGPLTDVQGQIEYYHVRFSNRLLAVATTPQYAAIVGSATTLANVGSVNTDGMDFSFTLQFGSHFSFYNALSYNHSVYNNNYSNGSSVVQTSGKKVVGIPDWTEKFVASTYWGNASAQFIGETMGKRFTTYTNDLKASPYVLFSMNASYTIYGIPHLPSLKVQGNITNLTNTKAWSTLTPTYTSGNYSAFPVAPRMFFLTLSAKW</sequence>
<dbReference type="InterPro" id="IPR036942">
    <property type="entry name" value="Beta-barrel_TonB_sf"/>
</dbReference>
<keyword evidence="17" id="KW-0675">Receptor</keyword>
<dbReference type="PROSITE" id="PS52016">
    <property type="entry name" value="TONB_DEPENDENT_REC_3"/>
    <property type="match status" value="1"/>
</dbReference>
<dbReference type="Pfam" id="PF00593">
    <property type="entry name" value="TonB_dep_Rec_b-barrel"/>
    <property type="match status" value="1"/>
</dbReference>
<dbReference type="RefSeq" id="WP_083503598.1">
    <property type="nucleotide sequence ID" value="NZ_LN609302.1"/>
</dbReference>
<dbReference type="PATRIC" id="fig|431306.5.peg.1896"/>
<evidence type="ECO:0000256" key="12">
    <source>
        <dbReference type="PROSITE-ProRule" id="PRU01360"/>
    </source>
</evidence>
<evidence type="ECO:0000256" key="14">
    <source>
        <dbReference type="SAM" id="SignalP"/>
    </source>
</evidence>
<evidence type="ECO:0000256" key="11">
    <source>
        <dbReference type="ARBA" id="ARBA00023237"/>
    </source>
</evidence>
<evidence type="ECO:0000256" key="3">
    <source>
        <dbReference type="ARBA" id="ARBA00022452"/>
    </source>
</evidence>
<dbReference type="GO" id="GO:0009279">
    <property type="term" value="C:cell outer membrane"/>
    <property type="evidence" value="ECO:0007669"/>
    <property type="project" value="UniProtKB-SubCell"/>
</dbReference>
<dbReference type="Pfam" id="PF07715">
    <property type="entry name" value="Plug"/>
    <property type="match status" value="1"/>
</dbReference>
<dbReference type="SUPFAM" id="SSF56935">
    <property type="entry name" value="Porins"/>
    <property type="match status" value="1"/>
</dbReference>
<keyword evidence="6 14" id="KW-0732">Signal</keyword>
<evidence type="ECO:0000313" key="19">
    <source>
        <dbReference type="Proteomes" id="UP000068250"/>
    </source>
</evidence>
<dbReference type="Gene3D" id="2.170.130.10">
    <property type="entry name" value="TonB-dependent receptor, plug domain"/>
    <property type="match status" value="1"/>
</dbReference>
<accession>A0A0U5F477</accession>
<dbReference type="STRING" id="431306.AGA_1849"/>
<reference evidence="19" key="2">
    <citation type="submission" date="2014-09" db="EMBL/GenBank/DDBJ databases">
        <authorList>
            <person name="Illeghems K.G."/>
        </authorList>
    </citation>
    <scope>NUCLEOTIDE SEQUENCE [LARGE SCALE GENOMIC DNA]</scope>
    <source>
        <strain evidence="19">LMG 23848T</strain>
    </source>
</reference>
<protein>
    <submittedName>
        <fullName evidence="17 18">TonB-dependent receptor</fullName>
    </submittedName>
</protein>
<evidence type="ECO:0000259" key="15">
    <source>
        <dbReference type="Pfam" id="PF00593"/>
    </source>
</evidence>
<dbReference type="Gene3D" id="2.40.170.20">
    <property type="entry name" value="TonB-dependent receptor, beta-barrel domain"/>
    <property type="match status" value="1"/>
</dbReference>
<evidence type="ECO:0000256" key="1">
    <source>
        <dbReference type="ARBA" id="ARBA00004571"/>
    </source>
</evidence>
<evidence type="ECO:0000256" key="10">
    <source>
        <dbReference type="ARBA" id="ARBA00023136"/>
    </source>
</evidence>
<keyword evidence="3 12" id="KW-1134">Transmembrane beta strand</keyword>
<evidence type="ECO:0000259" key="16">
    <source>
        <dbReference type="Pfam" id="PF07715"/>
    </source>
</evidence>
<evidence type="ECO:0000313" key="17">
    <source>
        <dbReference type="EMBL" id="CEF56223.1"/>
    </source>
</evidence>
<keyword evidence="8" id="KW-0406">Ion transport</keyword>
<evidence type="ECO:0000256" key="4">
    <source>
        <dbReference type="ARBA" id="ARBA00022496"/>
    </source>
</evidence>
<dbReference type="OrthoDB" id="593427at2"/>